<name>A0A1F5E5U4_9BACT</name>
<dbReference type="Proteomes" id="UP000177006">
    <property type="component" value="Unassembled WGS sequence"/>
</dbReference>
<accession>A0A1F5E5U4</accession>
<comment type="caution">
    <text evidence="1">The sequence shown here is derived from an EMBL/GenBank/DDBJ whole genome shotgun (WGS) entry which is preliminary data.</text>
</comment>
<evidence type="ECO:0000313" key="2">
    <source>
        <dbReference type="Proteomes" id="UP000177006"/>
    </source>
</evidence>
<reference evidence="1 2" key="1">
    <citation type="journal article" date="2016" name="Nat. Commun.">
        <title>Thousands of microbial genomes shed light on interconnected biogeochemical processes in an aquifer system.</title>
        <authorList>
            <person name="Anantharaman K."/>
            <person name="Brown C.T."/>
            <person name="Hug L.A."/>
            <person name="Sharon I."/>
            <person name="Castelle C.J."/>
            <person name="Probst A.J."/>
            <person name="Thomas B.C."/>
            <person name="Singh A."/>
            <person name="Wilkins M.J."/>
            <person name="Karaoz U."/>
            <person name="Brodie E.L."/>
            <person name="Williams K.H."/>
            <person name="Hubbard S.S."/>
            <person name="Banfield J.F."/>
        </authorList>
    </citation>
    <scope>NUCLEOTIDE SEQUENCE [LARGE SCALE GENOMIC DNA]</scope>
</reference>
<organism evidence="1 2">
    <name type="scientific">Candidatus Beckwithbacteria bacterium RBG_13_42_9</name>
    <dbReference type="NCBI Taxonomy" id="1797457"/>
    <lineage>
        <taxon>Bacteria</taxon>
        <taxon>Candidatus Beckwithiibacteriota</taxon>
    </lineage>
</organism>
<sequence>MAGEIVLVSPLEFTQTGVAAILRQAAEGLTLTVVADAAGLEALKSRVTGPTAKSAGGDQPTALLLAPEVRGDLSYAALSVFALQVRAQGERYVPIVNLANLPEILRGADLNNDDGVNISAQALVTLLTGL</sequence>
<dbReference type="EMBL" id="MEZK01000018">
    <property type="protein sequence ID" value="OGD62691.1"/>
    <property type="molecule type" value="Genomic_DNA"/>
</dbReference>
<proteinExistence type="predicted"/>
<protein>
    <submittedName>
        <fullName evidence="1">Uncharacterized protein</fullName>
    </submittedName>
</protein>
<dbReference type="STRING" id="1797457.A2160_03970"/>
<evidence type="ECO:0000313" key="1">
    <source>
        <dbReference type="EMBL" id="OGD62691.1"/>
    </source>
</evidence>
<dbReference type="AlphaFoldDB" id="A0A1F5E5U4"/>
<gene>
    <name evidence="1" type="ORF">A2160_03970</name>
</gene>